<evidence type="ECO:0000256" key="3">
    <source>
        <dbReference type="ARBA" id="ARBA00022729"/>
    </source>
</evidence>
<keyword evidence="3" id="KW-0732">Signal</keyword>
<keyword evidence="2" id="KW-1003">Cell membrane</keyword>
<feature type="domain" description="UPAR/Ly6" evidence="7">
    <location>
        <begin position="55"/>
        <end position="119"/>
    </location>
</feature>
<dbReference type="Pfam" id="PF00021">
    <property type="entry name" value="UPAR_LY6"/>
    <property type="match status" value="2"/>
</dbReference>
<evidence type="ECO:0000313" key="9">
    <source>
        <dbReference type="Proteomes" id="UP000551758"/>
    </source>
</evidence>
<protein>
    <recommendedName>
        <fullName evidence="7">UPAR/Ly6 domain-containing protein</fullName>
    </recommendedName>
</protein>
<dbReference type="InterPro" id="IPR016054">
    <property type="entry name" value="LY6_UPA_recep-like"/>
</dbReference>
<dbReference type="PANTHER" id="PTHR16529:SF8">
    <property type="entry name" value="CD177 ANTIGEN"/>
    <property type="match status" value="1"/>
</dbReference>
<dbReference type="GO" id="GO:0043315">
    <property type="term" value="P:positive regulation of neutrophil degranulation"/>
    <property type="evidence" value="ECO:0007669"/>
    <property type="project" value="TreeGrafter"/>
</dbReference>
<name>A0A7J7EZR2_DICBM</name>
<reference evidence="8 9" key="1">
    <citation type="journal article" date="2020" name="Mol. Biol. Evol.">
        <title>Interspecific Gene Flow and the Evolution of Specialization in Black and White Rhinoceros.</title>
        <authorList>
            <person name="Moodley Y."/>
            <person name="Westbury M.V."/>
            <person name="Russo I.M."/>
            <person name="Gopalakrishnan S."/>
            <person name="Rakotoarivelo A."/>
            <person name="Olsen R.A."/>
            <person name="Prost S."/>
            <person name="Tunstall T."/>
            <person name="Ryder O.A."/>
            <person name="Dalen L."/>
            <person name="Bruford M.W."/>
        </authorList>
    </citation>
    <scope>NUCLEOTIDE SEQUENCE [LARGE SCALE GENOMIC DNA]</scope>
    <source>
        <strain evidence="8">SBR-YM</strain>
        <tissue evidence="8">Skin</tissue>
    </source>
</reference>
<organism evidence="8 9">
    <name type="scientific">Diceros bicornis minor</name>
    <name type="common">South-central black rhinoceros</name>
    <dbReference type="NCBI Taxonomy" id="77932"/>
    <lineage>
        <taxon>Eukaryota</taxon>
        <taxon>Metazoa</taxon>
        <taxon>Chordata</taxon>
        <taxon>Craniata</taxon>
        <taxon>Vertebrata</taxon>
        <taxon>Euteleostomi</taxon>
        <taxon>Mammalia</taxon>
        <taxon>Eutheria</taxon>
        <taxon>Laurasiatheria</taxon>
        <taxon>Perissodactyla</taxon>
        <taxon>Rhinocerotidae</taxon>
        <taxon>Diceros</taxon>
    </lineage>
</organism>
<keyword evidence="5" id="KW-0325">Glycoprotein</keyword>
<feature type="region of interest" description="Disordered" evidence="6">
    <location>
        <begin position="1"/>
        <end position="24"/>
    </location>
</feature>
<keyword evidence="4" id="KW-0472">Membrane</keyword>
<dbReference type="PANTHER" id="PTHR16529">
    <property type="entry name" value="CD177 ANTIGEN"/>
    <property type="match status" value="1"/>
</dbReference>
<proteinExistence type="predicted"/>
<gene>
    <name evidence="8" type="ORF">HPG69_009172</name>
</gene>
<dbReference type="GO" id="GO:0044853">
    <property type="term" value="C:plasma membrane raft"/>
    <property type="evidence" value="ECO:0007669"/>
    <property type="project" value="TreeGrafter"/>
</dbReference>
<evidence type="ECO:0000313" key="8">
    <source>
        <dbReference type="EMBL" id="KAF5921275.1"/>
    </source>
</evidence>
<dbReference type="GO" id="GO:0098742">
    <property type="term" value="P:cell-cell adhesion via plasma-membrane adhesion molecules"/>
    <property type="evidence" value="ECO:0007669"/>
    <property type="project" value="TreeGrafter"/>
</dbReference>
<evidence type="ECO:0000256" key="1">
    <source>
        <dbReference type="ARBA" id="ARBA00004236"/>
    </source>
</evidence>
<dbReference type="GO" id="GO:0007159">
    <property type="term" value="P:leukocyte cell-cell adhesion"/>
    <property type="evidence" value="ECO:0007669"/>
    <property type="project" value="TreeGrafter"/>
</dbReference>
<comment type="subcellular location">
    <subcellularLocation>
        <location evidence="1">Cell membrane</location>
    </subcellularLocation>
</comment>
<dbReference type="EMBL" id="JACDTQ010001714">
    <property type="protein sequence ID" value="KAF5921275.1"/>
    <property type="molecule type" value="Genomic_DNA"/>
</dbReference>
<accession>A0A7J7EZR2</accession>
<dbReference type="Proteomes" id="UP000551758">
    <property type="component" value="Unassembled WGS sequence"/>
</dbReference>
<dbReference type="GO" id="GO:0045217">
    <property type="term" value="P:cell-cell junction maintenance"/>
    <property type="evidence" value="ECO:0007669"/>
    <property type="project" value="TreeGrafter"/>
</dbReference>
<feature type="domain" description="UPAR/Ly6" evidence="7">
    <location>
        <begin position="137"/>
        <end position="172"/>
    </location>
</feature>
<comment type="caution">
    <text evidence="8">The sequence shown here is derived from an EMBL/GenBank/DDBJ whole genome shotgun (WGS) entry which is preliminary data.</text>
</comment>
<dbReference type="CDD" id="cd23623">
    <property type="entry name" value="TFP_LU_ECD_CD177_rpt1"/>
    <property type="match status" value="1"/>
</dbReference>
<evidence type="ECO:0000256" key="4">
    <source>
        <dbReference type="ARBA" id="ARBA00023136"/>
    </source>
</evidence>
<evidence type="ECO:0000256" key="5">
    <source>
        <dbReference type="ARBA" id="ARBA00023180"/>
    </source>
</evidence>
<dbReference type="AlphaFoldDB" id="A0A7J7EZR2"/>
<dbReference type="GO" id="GO:2001044">
    <property type="term" value="P:regulation of integrin-mediated signaling pathway"/>
    <property type="evidence" value="ECO:0007669"/>
    <property type="project" value="TreeGrafter"/>
</dbReference>
<sequence length="343" mass="38388">MKEGREKGNKKENNVGRKEKEKRRVQALTYQSGRGQAVKNVLEMPLQWTVTNQQACEDSWGCKDTMMLIENGLQVYLVLSKGCTLEADQEACVTQHRAGPGLSIVSYTHMCHSRDFCNDVPNTVPLWDWLPPTEDISYNLRVQGCMSQSGCNVLNNTQKIGALTVSNNCDLKAPLTCQRGVMFSIRRNLVQTPIEWTGSGYQTCDVAEICQEMLLLIDVGAWSAQEGCSEYRTQDFGNVTTYSQPPGMLIASYAWLSDGCNRADSSSVLLDALPRPDAVSSPVNLQGCMAKPSKYLLNCDHSIGVFSVMENLEYKNKNVPLCLFQTELPLSPTWLWWWGWGYP</sequence>
<evidence type="ECO:0000256" key="2">
    <source>
        <dbReference type="ARBA" id="ARBA00022475"/>
    </source>
</evidence>
<dbReference type="InterPro" id="IPR051899">
    <property type="entry name" value="Fert-Immune_med_protein"/>
</dbReference>
<evidence type="ECO:0000259" key="7">
    <source>
        <dbReference type="Pfam" id="PF00021"/>
    </source>
</evidence>
<keyword evidence="9" id="KW-1185">Reference proteome</keyword>
<evidence type="ECO:0000256" key="6">
    <source>
        <dbReference type="SAM" id="MobiDB-lite"/>
    </source>
</evidence>